<keyword evidence="5" id="KW-1185">Reference proteome</keyword>
<organism evidence="4 5">
    <name type="scientific">Pirellula staleyi (strain ATCC 27377 / DSM 6068 / ICPB 4128)</name>
    <name type="common">Pirella staleyi</name>
    <dbReference type="NCBI Taxonomy" id="530564"/>
    <lineage>
        <taxon>Bacteria</taxon>
        <taxon>Pseudomonadati</taxon>
        <taxon>Planctomycetota</taxon>
        <taxon>Planctomycetia</taxon>
        <taxon>Pirellulales</taxon>
        <taxon>Pirellulaceae</taxon>
        <taxon>Pirellula</taxon>
    </lineage>
</organism>
<evidence type="ECO:0000256" key="1">
    <source>
        <dbReference type="ARBA" id="ARBA00012528"/>
    </source>
</evidence>
<dbReference type="Pfam" id="PF00990">
    <property type="entry name" value="GGDEF"/>
    <property type="match status" value="1"/>
</dbReference>
<dbReference type="InterPro" id="IPR000160">
    <property type="entry name" value="GGDEF_dom"/>
</dbReference>
<reference evidence="4 5" key="1">
    <citation type="journal article" date="2009" name="Stand. Genomic Sci.">
        <title>Complete genome sequence of Pirellula staleyi type strain (ATCC 27377).</title>
        <authorList>
            <person name="Clum A."/>
            <person name="Tindall B.J."/>
            <person name="Sikorski J."/>
            <person name="Ivanova N."/>
            <person name="Mavrommatis K."/>
            <person name="Lucas S."/>
            <person name="Glavina del Rio T."/>
            <person name="Nolan M."/>
            <person name="Chen F."/>
            <person name="Tice H."/>
            <person name="Pitluck S."/>
            <person name="Cheng J.F."/>
            <person name="Chertkov O."/>
            <person name="Brettin T."/>
            <person name="Han C."/>
            <person name="Detter J.C."/>
            <person name="Kuske C."/>
            <person name="Bruce D."/>
            <person name="Goodwin L."/>
            <person name="Ovchinikova G."/>
            <person name="Pati A."/>
            <person name="Mikhailova N."/>
            <person name="Chen A."/>
            <person name="Palaniappan K."/>
            <person name="Land M."/>
            <person name="Hauser L."/>
            <person name="Chang Y.J."/>
            <person name="Jeffries C.D."/>
            <person name="Chain P."/>
            <person name="Rohde M."/>
            <person name="Goker M."/>
            <person name="Bristow J."/>
            <person name="Eisen J.A."/>
            <person name="Markowitz V."/>
            <person name="Hugenholtz P."/>
            <person name="Kyrpides N.C."/>
            <person name="Klenk H.P."/>
            <person name="Lapidus A."/>
        </authorList>
    </citation>
    <scope>NUCLEOTIDE SEQUENCE [LARGE SCALE GENOMIC DNA]</scope>
    <source>
        <strain evidence="5">ATCC 27377 / DSM 6068 / ICPB 4128</strain>
    </source>
</reference>
<sequence length="437" mass="49077" precursor="true">MFLFLMFIAMLNVTLGYCLAVTTSPHWEWPSLPRFRFSWPRRPQHASEPVAAEAPAQPAATWVDDQVTPLTEVPQVEELPTEWLDQLQGEGIVAQSFVEASVQVLRLEVGRYREQLIAAEGRTKNYLTSSDGAALVQLRDELLQINTEWLGKQTSAADMLADRRGKLGDFETQGVGLEQVLLDQTAQIESTGSNLSQLDFHTDAVLAGRRMLLEIARLVDLAHTLRDRMHDTLATIMRSQERLDSVDKRMQLDSGTGLLNRVGLEVLLHEWWRDDPSRQRLVSVVLVDIDRFARLNERVGTRGGDRLLVAFAQLMEHLVRRDRGFDRVVRHAGQQLLLFLGDTGPRNATSAVERMRQTIEATTFDYQGTEFELTISSGTTEISKDDDLPSLVGRLELALRTAKKGGRNRTAIDEGKGATLVDPPQYQVKGRVVKVDD</sequence>
<evidence type="ECO:0000259" key="3">
    <source>
        <dbReference type="PROSITE" id="PS50887"/>
    </source>
</evidence>
<evidence type="ECO:0000313" key="4">
    <source>
        <dbReference type="EMBL" id="ADB19403.1"/>
    </source>
</evidence>
<dbReference type="OrthoDB" id="270531at2"/>
<dbReference type="HOGENOM" id="CLU_642011_0_0_0"/>
<dbReference type="GO" id="GO:0052621">
    <property type="term" value="F:diguanylate cyclase activity"/>
    <property type="evidence" value="ECO:0007669"/>
    <property type="project" value="UniProtKB-EC"/>
</dbReference>
<dbReference type="AlphaFoldDB" id="D2R8V3"/>
<accession>D2R8V3</accession>
<dbReference type="eggNOG" id="COG3706">
    <property type="taxonomic scope" value="Bacteria"/>
</dbReference>
<comment type="catalytic activity">
    <reaction evidence="2">
        <text>2 GTP = 3',3'-c-di-GMP + 2 diphosphate</text>
        <dbReference type="Rhea" id="RHEA:24898"/>
        <dbReference type="ChEBI" id="CHEBI:33019"/>
        <dbReference type="ChEBI" id="CHEBI:37565"/>
        <dbReference type="ChEBI" id="CHEBI:58805"/>
        <dbReference type="EC" id="2.7.7.65"/>
    </reaction>
</comment>
<protein>
    <recommendedName>
        <fullName evidence="1">diguanylate cyclase</fullName>
        <ecNumber evidence="1">2.7.7.65</ecNumber>
    </recommendedName>
</protein>
<dbReference type="STRING" id="530564.Psta_4762"/>
<proteinExistence type="predicted"/>
<dbReference type="Gene3D" id="3.30.70.270">
    <property type="match status" value="1"/>
</dbReference>
<feature type="domain" description="GGDEF" evidence="3">
    <location>
        <begin position="280"/>
        <end position="415"/>
    </location>
</feature>
<dbReference type="PANTHER" id="PTHR45138:SF9">
    <property type="entry name" value="DIGUANYLATE CYCLASE DGCM-RELATED"/>
    <property type="match status" value="1"/>
</dbReference>
<dbReference type="SUPFAM" id="SSF55073">
    <property type="entry name" value="Nucleotide cyclase"/>
    <property type="match status" value="1"/>
</dbReference>
<name>D2R8V3_PIRSD</name>
<evidence type="ECO:0000313" key="5">
    <source>
        <dbReference type="Proteomes" id="UP000001887"/>
    </source>
</evidence>
<dbReference type="NCBIfam" id="TIGR00254">
    <property type="entry name" value="GGDEF"/>
    <property type="match status" value="1"/>
</dbReference>
<dbReference type="InterPro" id="IPR029787">
    <property type="entry name" value="Nucleotide_cyclase"/>
</dbReference>
<dbReference type="CDD" id="cd01949">
    <property type="entry name" value="GGDEF"/>
    <property type="match status" value="1"/>
</dbReference>
<dbReference type="InterPro" id="IPR050469">
    <property type="entry name" value="Diguanylate_Cyclase"/>
</dbReference>
<dbReference type="InterPro" id="IPR043128">
    <property type="entry name" value="Rev_trsase/Diguanyl_cyclase"/>
</dbReference>
<dbReference type="EC" id="2.7.7.65" evidence="1"/>
<dbReference type="SMART" id="SM00267">
    <property type="entry name" value="GGDEF"/>
    <property type="match status" value="1"/>
</dbReference>
<dbReference type="PROSITE" id="PS50887">
    <property type="entry name" value="GGDEF"/>
    <property type="match status" value="1"/>
</dbReference>
<dbReference type="Proteomes" id="UP000001887">
    <property type="component" value="Chromosome"/>
</dbReference>
<dbReference type="EMBL" id="CP001848">
    <property type="protein sequence ID" value="ADB19403.1"/>
    <property type="molecule type" value="Genomic_DNA"/>
</dbReference>
<gene>
    <name evidence="4" type="ordered locus">Psta_4762</name>
</gene>
<dbReference type="KEGG" id="psl:Psta_4762"/>
<evidence type="ECO:0000256" key="2">
    <source>
        <dbReference type="ARBA" id="ARBA00034247"/>
    </source>
</evidence>
<dbReference type="PANTHER" id="PTHR45138">
    <property type="entry name" value="REGULATORY COMPONENTS OF SENSORY TRANSDUCTION SYSTEM"/>
    <property type="match status" value="1"/>
</dbReference>